<dbReference type="EMBL" id="JANPWB010000008">
    <property type="protein sequence ID" value="KAJ1167110.1"/>
    <property type="molecule type" value="Genomic_DNA"/>
</dbReference>
<protein>
    <submittedName>
        <fullName evidence="2">Uncharacterized protein</fullName>
    </submittedName>
</protein>
<dbReference type="AlphaFoldDB" id="A0AAV7SSG6"/>
<feature type="region of interest" description="Disordered" evidence="1">
    <location>
        <begin position="14"/>
        <end position="52"/>
    </location>
</feature>
<evidence type="ECO:0000313" key="3">
    <source>
        <dbReference type="Proteomes" id="UP001066276"/>
    </source>
</evidence>
<name>A0AAV7SSG6_PLEWA</name>
<reference evidence="2" key="1">
    <citation type="journal article" date="2022" name="bioRxiv">
        <title>Sequencing and chromosome-scale assembly of the giantPleurodeles waltlgenome.</title>
        <authorList>
            <person name="Brown T."/>
            <person name="Elewa A."/>
            <person name="Iarovenko S."/>
            <person name="Subramanian E."/>
            <person name="Araus A.J."/>
            <person name="Petzold A."/>
            <person name="Susuki M."/>
            <person name="Suzuki K.-i.T."/>
            <person name="Hayashi T."/>
            <person name="Toyoda A."/>
            <person name="Oliveira C."/>
            <person name="Osipova E."/>
            <person name="Leigh N.D."/>
            <person name="Simon A."/>
            <person name="Yun M.H."/>
        </authorList>
    </citation>
    <scope>NUCLEOTIDE SEQUENCE</scope>
    <source>
        <strain evidence="2">20211129_DDA</strain>
        <tissue evidence="2">Liver</tissue>
    </source>
</reference>
<sequence length="111" mass="12360">MAATRYRWRWVAPEGPRHRNPACTCPQSEAGSRGAPQRQSGLQPKKRHTDCDAARRRHWSRIAADCPAGPGWPPRRCSTTETFPAESRLADLSAVSVVLGRRTLLGNGSWR</sequence>
<comment type="caution">
    <text evidence="2">The sequence shown here is derived from an EMBL/GenBank/DDBJ whole genome shotgun (WGS) entry which is preliminary data.</text>
</comment>
<dbReference type="Proteomes" id="UP001066276">
    <property type="component" value="Chromosome 4_2"/>
</dbReference>
<evidence type="ECO:0000256" key="1">
    <source>
        <dbReference type="SAM" id="MobiDB-lite"/>
    </source>
</evidence>
<proteinExistence type="predicted"/>
<organism evidence="2 3">
    <name type="scientific">Pleurodeles waltl</name>
    <name type="common">Iberian ribbed newt</name>
    <dbReference type="NCBI Taxonomy" id="8319"/>
    <lineage>
        <taxon>Eukaryota</taxon>
        <taxon>Metazoa</taxon>
        <taxon>Chordata</taxon>
        <taxon>Craniata</taxon>
        <taxon>Vertebrata</taxon>
        <taxon>Euteleostomi</taxon>
        <taxon>Amphibia</taxon>
        <taxon>Batrachia</taxon>
        <taxon>Caudata</taxon>
        <taxon>Salamandroidea</taxon>
        <taxon>Salamandridae</taxon>
        <taxon>Pleurodelinae</taxon>
        <taxon>Pleurodeles</taxon>
    </lineage>
</organism>
<accession>A0AAV7SSG6</accession>
<gene>
    <name evidence="2" type="ORF">NDU88_007503</name>
</gene>
<keyword evidence="3" id="KW-1185">Reference proteome</keyword>
<evidence type="ECO:0000313" key="2">
    <source>
        <dbReference type="EMBL" id="KAJ1167110.1"/>
    </source>
</evidence>